<protein>
    <recommendedName>
        <fullName evidence="4">SAM domain-containing protein</fullName>
    </recommendedName>
</protein>
<proteinExistence type="predicted"/>
<gene>
    <name evidence="2" type="ORF">BDP27DRAFT_1426053</name>
</gene>
<dbReference type="OrthoDB" id="3063862at2759"/>
<dbReference type="AlphaFoldDB" id="A0A9P5PFA5"/>
<evidence type="ECO:0000313" key="3">
    <source>
        <dbReference type="Proteomes" id="UP000772434"/>
    </source>
</evidence>
<feature type="region of interest" description="Disordered" evidence="1">
    <location>
        <begin position="1"/>
        <end position="25"/>
    </location>
</feature>
<reference evidence="2" key="1">
    <citation type="submission" date="2020-11" db="EMBL/GenBank/DDBJ databases">
        <authorList>
            <consortium name="DOE Joint Genome Institute"/>
            <person name="Ahrendt S."/>
            <person name="Riley R."/>
            <person name="Andreopoulos W."/>
            <person name="Labutti K."/>
            <person name="Pangilinan J."/>
            <person name="Ruiz-Duenas F.J."/>
            <person name="Barrasa J.M."/>
            <person name="Sanchez-Garcia M."/>
            <person name="Camarero S."/>
            <person name="Miyauchi S."/>
            <person name="Serrano A."/>
            <person name="Linde D."/>
            <person name="Babiker R."/>
            <person name="Drula E."/>
            <person name="Ayuso-Fernandez I."/>
            <person name="Pacheco R."/>
            <person name="Padilla G."/>
            <person name="Ferreira P."/>
            <person name="Barriuso J."/>
            <person name="Kellner H."/>
            <person name="Castanera R."/>
            <person name="Alfaro M."/>
            <person name="Ramirez L."/>
            <person name="Pisabarro A.G."/>
            <person name="Kuo A."/>
            <person name="Tritt A."/>
            <person name="Lipzen A."/>
            <person name="He G."/>
            <person name="Yan M."/>
            <person name="Ng V."/>
            <person name="Cullen D."/>
            <person name="Martin F."/>
            <person name="Rosso M.-N."/>
            <person name="Henrissat B."/>
            <person name="Hibbett D."/>
            <person name="Martinez A.T."/>
            <person name="Grigoriev I.V."/>
        </authorList>
    </citation>
    <scope>NUCLEOTIDE SEQUENCE</scope>
    <source>
        <strain evidence="2">AH 40177</strain>
    </source>
</reference>
<evidence type="ECO:0000313" key="2">
    <source>
        <dbReference type="EMBL" id="KAF9064206.1"/>
    </source>
</evidence>
<dbReference type="Proteomes" id="UP000772434">
    <property type="component" value="Unassembled WGS sequence"/>
</dbReference>
<name>A0A9P5PFA5_9AGAR</name>
<feature type="compositionally biased region" description="Basic residues" evidence="1">
    <location>
        <begin position="1"/>
        <end position="20"/>
    </location>
</feature>
<accession>A0A9P5PFA5</accession>
<keyword evidence="3" id="KW-1185">Reference proteome</keyword>
<comment type="caution">
    <text evidence="2">The sequence shown here is derived from an EMBL/GenBank/DDBJ whole genome shotgun (WGS) entry which is preliminary data.</text>
</comment>
<evidence type="ECO:0000256" key="1">
    <source>
        <dbReference type="SAM" id="MobiDB-lite"/>
    </source>
</evidence>
<evidence type="ECO:0008006" key="4">
    <source>
        <dbReference type="Google" id="ProtNLM"/>
    </source>
</evidence>
<organism evidence="2 3">
    <name type="scientific">Rhodocollybia butyracea</name>
    <dbReference type="NCBI Taxonomy" id="206335"/>
    <lineage>
        <taxon>Eukaryota</taxon>
        <taxon>Fungi</taxon>
        <taxon>Dikarya</taxon>
        <taxon>Basidiomycota</taxon>
        <taxon>Agaricomycotina</taxon>
        <taxon>Agaricomycetes</taxon>
        <taxon>Agaricomycetidae</taxon>
        <taxon>Agaricales</taxon>
        <taxon>Marasmiineae</taxon>
        <taxon>Omphalotaceae</taxon>
        <taxon>Rhodocollybia</taxon>
    </lineage>
</organism>
<dbReference type="EMBL" id="JADNRY010000128">
    <property type="protein sequence ID" value="KAF9064206.1"/>
    <property type="molecule type" value="Genomic_DNA"/>
</dbReference>
<sequence>MTPPQPRKKGRKSDKNKKQVPPKDLNLSVSLQLYMYPTPAEAKKPVKDRTAAKTQIWKFDFADPLSTFEAQLLVPAERDINSDDDPVNQNIIALRGQWPCETKSCLSKNCWINPETAAHFPLHFKRLERWSMAMLDGPKRAMIDSPPNDPLFTTNNEDNSLASHVLQQRQVRRNSTANGSNISINITPKVAALLRPAPLPSQFPTPITTATATLSLLLLSPDHMPGPHMTMADFCTRYGLDESVSLKLIQLGYANMNSLQYTQVSDLKECGLLPGNIAQLHAAVLEWSLVHAG</sequence>